<dbReference type="InterPro" id="IPR050082">
    <property type="entry name" value="RNA_methyltr_RlmE"/>
</dbReference>
<dbReference type="PANTHER" id="PTHR10920">
    <property type="entry name" value="RIBOSOMAL RNA METHYLTRANSFERASE"/>
    <property type="match status" value="1"/>
</dbReference>
<dbReference type="HOGENOM" id="CLU_009422_4_0_1"/>
<dbReference type="PANTHER" id="PTHR10920:SF18">
    <property type="entry name" value="RRNA METHYLTRANSFERASE 2, MITOCHONDRIAL"/>
    <property type="match status" value="1"/>
</dbReference>
<dbReference type="GO" id="GO:0005739">
    <property type="term" value="C:mitochondrion"/>
    <property type="evidence" value="ECO:0007669"/>
    <property type="project" value="TreeGrafter"/>
</dbReference>
<evidence type="ECO:0000256" key="1">
    <source>
        <dbReference type="ARBA" id="ARBA00009258"/>
    </source>
</evidence>
<evidence type="ECO:0000256" key="6">
    <source>
        <dbReference type="ARBA" id="ARBA00041184"/>
    </source>
</evidence>
<name>A0A0C9SL22_PLICR</name>
<proteinExistence type="inferred from homology"/>
<dbReference type="EMBL" id="KN832569">
    <property type="protein sequence ID" value="KII84731.1"/>
    <property type="molecule type" value="Genomic_DNA"/>
</dbReference>
<evidence type="ECO:0000256" key="2">
    <source>
        <dbReference type="ARBA" id="ARBA00022552"/>
    </source>
</evidence>
<gene>
    <name evidence="10" type="ORF">PLICRDRAFT_45538</name>
</gene>
<feature type="domain" description="Ribosomal RNA methyltransferase FtsJ" evidence="9">
    <location>
        <begin position="40"/>
        <end position="300"/>
    </location>
</feature>
<organism evidence="10 11">
    <name type="scientific">Plicaturopsis crispa FD-325 SS-3</name>
    <dbReference type="NCBI Taxonomy" id="944288"/>
    <lineage>
        <taxon>Eukaryota</taxon>
        <taxon>Fungi</taxon>
        <taxon>Dikarya</taxon>
        <taxon>Basidiomycota</taxon>
        <taxon>Agaricomycotina</taxon>
        <taxon>Agaricomycetes</taxon>
        <taxon>Agaricomycetidae</taxon>
        <taxon>Amylocorticiales</taxon>
        <taxon>Amylocorticiaceae</taxon>
        <taxon>Plicatura</taxon>
        <taxon>Plicaturopsis crispa</taxon>
    </lineage>
</organism>
<keyword evidence="5 7" id="KW-0949">S-adenosyl-L-methionine</keyword>
<dbReference type="OrthoDB" id="20105at2759"/>
<dbReference type="GO" id="GO:0008650">
    <property type="term" value="F:rRNA (uridine-2'-O-)-methyltransferase activity"/>
    <property type="evidence" value="ECO:0007669"/>
    <property type="project" value="TreeGrafter"/>
</dbReference>
<evidence type="ECO:0000256" key="5">
    <source>
        <dbReference type="ARBA" id="ARBA00022691"/>
    </source>
</evidence>
<dbReference type="InterPro" id="IPR029063">
    <property type="entry name" value="SAM-dependent_MTases_sf"/>
</dbReference>
<dbReference type="SUPFAM" id="SSF53335">
    <property type="entry name" value="S-adenosyl-L-methionine-dependent methyltransferases"/>
    <property type="match status" value="1"/>
</dbReference>
<keyword evidence="4" id="KW-0808">Transferase</keyword>
<evidence type="ECO:0000313" key="10">
    <source>
        <dbReference type="EMBL" id="KII84731.1"/>
    </source>
</evidence>
<evidence type="ECO:0000256" key="7">
    <source>
        <dbReference type="PIRSR" id="PIRSR005461-1"/>
    </source>
</evidence>
<comment type="similarity">
    <text evidence="1">Belongs to the class I-like SAM-binding methyltransferase superfamily. RNA methyltransferase RlmE family.</text>
</comment>
<feature type="compositionally biased region" description="Low complexity" evidence="8">
    <location>
        <begin position="136"/>
        <end position="151"/>
    </location>
</feature>
<protein>
    <recommendedName>
        <fullName evidence="6">rRNA methyltransferase 2, mitochondrial</fullName>
    </recommendedName>
</protein>
<keyword evidence="11" id="KW-1185">Reference proteome</keyword>
<keyword evidence="3" id="KW-0489">Methyltransferase</keyword>
<dbReference type="PIRSF" id="PIRSF005461">
    <property type="entry name" value="23S_rRNA_mtase"/>
    <property type="match status" value="1"/>
</dbReference>
<evidence type="ECO:0000313" key="11">
    <source>
        <dbReference type="Proteomes" id="UP000053263"/>
    </source>
</evidence>
<dbReference type="AlphaFoldDB" id="A0A0C9SL22"/>
<dbReference type="Proteomes" id="UP000053263">
    <property type="component" value="Unassembled WGS sequence"/>
</dbReference>
<keyword evidence="2" id="KW-0698">rRNA processing</keyword>
<sequence>MSFRPSATRLKGLAPSSQAWLSRHYRDPYVKQRLSHPDNYRSRSAFKLLELDDRWGRWLTKRDVNAVVDLGAAPGGWSQVVAGKMGWTERDVIQRSASPNGPPTAKRKSAGTGLGPKESVKMEQSGSWSSFGGEQADSASAEAAADDPAAAGPKGRGTVIAVDILPMRRIPGVQTLQTDFLSPKAATLIAAMLATPSNPDGKADIVLSDIAENFSGNGIRDSASSLEVCSAVFQFAARHLRTAQDIGRPRGGVLLLKHFMHPLLQQFRKEKLEPNFKDVKFIKPDASRAGSSEGYWLCQGWKGIHDP</sequence>
<evidence type="ECO:0000256" key="8">
    <source>
        <dbReference type="SAM" id="MobiDB-lite"/>
    </source>
</evidence>
<evidence type="ECO:0000256" key="4">
    <source>
        <dbReference type="ARBA" id="ARBA00022679"/>
    </source>
</evidence>
<evidence type="ECO:0000259" key="9">
    <source>
        <dbReference type="Pfam" id="PF01728"/>
    </source>
</evidence>
<dbReference type="InterPro" id="IPR015507">
    <property type="entry name" value="rRNA-MeTfrase_E"/>
</dbReference>
<feature type="region of interest" description="Disordered" evidence="8">
    <location>
        <begin position="94"/>
        <end position="155"/>
    </location>
</feature>
<dbReference type="InterPro" id="IPR002877">
    <property type="entry name" value="RNA_MeTrfase_FtsJ_dom"/>
</dbReference>
<dbReference type="Pfam" id="PF01728">
    <property type="entry name" value="FtsJ"/>
    <property type="match status" value="1"/>
</dbReference>
<feature type="compositionally biased region" description="Polar residues" evidence="8">
    <location>
        <begin position="122"/>
        <end position="132"/>
    </location>
</feature>
<dbReference type="HAMAP" id="MF_01547">
    <property type="entry name" value="RNA_methyltr_E"/>
    <property type="match status" value="1"/>
</dbReference>
<reference evidence="10 11" key="1">
    <citation type="submission" date="2014-06" db="EMBL/GenBank/DDBJ databases">
        <title>Evolutionary Origins and Diversification of the Mycorrhizal Mutualists.</title>
        <authorList>
            <consortium name="DOE Joint Genome Institute"/>
            <consortium name="Mycorrhizal Genomics Consortium"/>
            <person name="Kohler A."/>
            <person name="Kuo A."/>
            <person name="Nagy L.G."/>
            <person name="Floudas D."/>
            <person name="Copeland A."/>
            <person name="Barry K.W."/>
            <person name="Cichocki N."/>
            <person name="Veneault-Fourrey C."/>
            <person name="LaButti K."/>
            <person name="Lindquist E.A."/>
            <person name="Lipzen A."/>
            <person name="Lundell T."/>
            <person name="Morin E."/>
            <person name="Murat C."/>
            <person name="Riley R."/>
            <person name="Ohm R."/>
            <person name="Sun H."/>
            <person name="Tunlid A."/>
            <person name="Henrissat B."/>
            <person name="Grigoriev I.V."/>
            <person name="Hibbett D.S."/>
            <person name="Martin F."/>
        </authorList>
    </citation>
    <scope>NUCLEOTIDE SEQUENCE [LARGE SCALE GENOMIC DNA]</scope>
    <source>
        <strain evidence="10 11">FD-325 SS-3</strain>
    </source>
</reference>
<evidence type="ECO:0000256" key="3">
    <source>
        <dbReference type="ARBA" id="ARBA00022603"/>
    </source>
</evidence>
<accession>A0A0C9SL22</accession>
<dbReference type="Gene3D" id="3.40.50.150">
    <property type="entry name" value="Vaccinia Virus protein VP39"/>
    <property type="match status" value="1"/>
</dbReference>
<feature type="active site" description="Proton acceptor" evidence="7">
    <location>
        <position position="257"/>
    </location>
</feature>